<accession>A0A1I2E173</accession>
<dbReference type="AlphaFoldDB" id="A0A1I2E173"/>
<gene>
    <name evidence="1" type="ORF">SAMN02787118_102927</name>
</gene>
<protein>
    <submittedName>
        <fullName evidence="1">Uncharacterized protein</fullName>
    </submittedName>
</protein>
<dbReference type="Proteomes" id="UP000181942">
    <property type="component" value="Unassembled WGS sequence"/>
</dbReference>
<sequence length="68" mass="7219">MKAQHAALCVEEAEVTVKELRAALERAGMTLPSLRIDPASVAREAPRPHVERGGCSLEVATRGAAALR</sequence>
<dbReference type="RefSeq" id="WP_075026779.1">
    <property type="nucleotide sequence ID" value="NZ_FONR01000002.1"/>
</dbReference>
<reference evidence="1 2" key="1">
    <citation type="submission" date="2016-10" db="EMBL/GenBank/DDBJ databases">
        <authorList>
            <person name="de Groot N.N."/>
        </authorList>
    </citation>
    <scope>NUCLEOTIDE SEQUENCE [LARGE SCALE GENOMIC DNA]</scope>
    <source>
        <strain evidence="1 2">OK461</strain>
    </source>
</reference>
<evidence type="ECO:0000313" key="1">
    <source>
        <dbReference type="EMBL" id="SFE86449.1"/>
    </source>
</evidence>
<evidence type="ECO:0000313" key="2">
    <source>
        <dbReference type="Proteomes" id="UP000181942"/>
    </source>
</evidence>
<proteinExistence type="predicted"/>
<dbReference type="OrthoDB" id="4331723at2"/>
<name>A0A1I2E173_9ACTN</name>
<organism evidence="1 2">
    <name type="scientific">Streptomyces mirabilis</name>
    <dbReference type="NCBI Taxonomy" id="68239"/>
    <lineage>
        <taxon>Bacteria</taxon>
        <taxon>Bacillati</taxon>
        <taxon>Actinomycetota</taxon>
        <taxon>Actinomycetes</taxon>
        <taxon>Kitasatosporales</taxon>
        <taxon>Streptomycetaceae</taxon>
        <taxon>Streptomyces</taxon>
    </lineage>
</organism>
<dbReference type="EMBL" id="FONR01000002">
    <property type="protein sequence ID" value="SFE86449.1"/>
    <property type="molecule type" value="Genomic_DNA"/>
</dbReference>